<dbReference type="Ensembl" id="ENSGAGT00000002079.1">
    <property type="protein sequence ID" value="ENSGAGP00000001827.1"/>
    <property type="gene ID" value="ENSGAGG00000001465.1"/>
</dbReference>
<keyword evidence="1 6" id="KW-0768">Sushi</keyword>
<evidence type="ECO:0000313" key="9">
    <source>
        <dbReference type="Ensembl" id="ENSGAGP00000001827.1"/>
    </source>
</evidence>
<evidence type="ECO:0000313" key="10">
    <source>
        <dbReference type="Proteomes" id="UP000291020"/>
    </source>
</evidence>
<evidence type="ECO:0000259" key="8">
    <source>
        <dbReference type="PROSITE" id="PS50923"/>
    </source>
</evidence>
<reference evidence="9" key="3">
    <citation type="submission" date="2025-09" db="UniProtKB">
        <authorList>
            <consortium name="Ensembl"/>
        </authorList>
    </citation>
    <scope>IDENTIFICATION</scope>
</reference>
<dbReference type="AlphaFoldDB" id="A0A452GJQ2"/>
<dbReference type="PROSITE" id="PS50923">
    <property type="entry name" value="SUSHI"/>
    <property type="match status" value="6"/>
</dbReference>
<dbReference type="InterPro" id="IPR051277">
    <property type="entry name" value="SEZ6_CSMD_C4BPB_Regulators"/>
</dbReference>
<dbReference type="CDD" id="cd00033">
    <property type="entry name" value="CCP"/>
    <property type="match status" value="6"/>
</dbReference>
<dbReference type="FunFam" id="2.10.70.10:FF:000055">
    <property type="entry name" value="Complement decay-accelerating factor, GPI-anchored"/>
    <property type="match status" value="1"/>
</dbReference>
<feature type="domain" description="Sushi" evidence="8">
    <location>
        <begin position="255"/>
        <end position="317"/>
    </location>
</feature>
<reference evidence="10" key="1">
    <citation type="journal article" date="2017" name="PLoS ONE">
        <title>The Agassiz's desert tortoise genome provides a resource for the conservation of a threatened species.</title>
        <authorList>
            <person name="Tollis M."/>
            <person name="DeNardo D.F."/>
            <person name="Cornelius J.A."/>
            <person name="Dolby G.A."/>
            <person name="Edwards T."/>
            <person name="Henen B.T."/>
            <person name="Karl A.E."/>
            <person name="Murphy R.W."/>
            <person name="Kusumi K."/>
        </authorList>
    </citation>
    <scope>NUCLEOTIDE SEQUENCE [LARGE SCALE GENOMIC DNA]</scope>
</reference>
<keyword evidence="10" id="KW-1185">Reference proteome</keyword>
<dbReference type="PANTHER" id="PTHR45656">
    <property type="entry name" value="PROTEIN CBR-CLEC-78"/>
    <property type="match status" value="1"/>
</dbReference>
<evidence type="ECO:0000256" key="7">
    <source>
        <dbReference type="SAM" id="Phobius"/>
    </source>
</evidence>
<feature type="disulfide bond" evidence="6">
    <location>
        <begin position="11"/>
        <end position="54"/>
    </location>
</feature>
<dbReference type="InterPro" id="IPR000436">
    <property type="entry name" value="Sushi_SCR_CCP_dom"/>
</dbReference>
<name>A0A452GJQ2_9SAUR</name>
<dbReference type="InterPro" id="IPR035976">
    <property type="entry name" value="Sushi/SCR/CCP_sf"/>
</dbReference>
<evidence type="ECO:0000256" key="1">
    <source>
        <dbReference type="ARBA" id="ARBA00022659"/>
    </source>
</evidence>
<organism evidence="9 10">
    <name type="scientific">Gopherus agassizii</name>
    <name type="common">Agassiz's desert tortoise</name>
    <dbReference type="NCBI Taxonomy" id="38772"/>
    <lineage>
        <taxon>Eukaryota</taxon>
        <taxon>Metazoa</taxon>
        <taxon>Chordata</taxon>
        <taxon>Craniata</taxon>
        <taxon>Vertebrata</taxon>
        <taxon>Euteleostomi</taxon>
        <taxon>Archelosauria</taxon>
        <taxon>Testudinata</taxon>
        <taxon>Testudines</taxon>
        <taxon>Cryptodira</taxon>
        <taxon>Durocryptodira</taxon>
        <taxon>Testudinoidea</taxon>
        <taxon>Testudinidae</taxon>
        <taxon>Gopherus</taxon>
    </lineage>
</organism>
<dbReference type="SUPFAM" id="SSF57535">
    <property type="entry name" value="Complement control module/SCR domain"/>
    <property type="match status" value="6"/>
</dbReference>
<dbReference type="Proteomes" id="UP000291020">
    <property type="component" value="Unassembled WGS sequence"/>
</dbReference>
<comment type="caution">
    <text evidence="6">Lacks conserved residue(s) required for the propagation of feature annotation.</text>
</comment>
<evidence type="ECO:0000256" key="2">
    <source>
        <dbReference type="ARBA" id="ARBA00022729"/>
    </source>
</evidence>
<keyword evidence="3" id="KW-0677">Repeat</keyword>
<feature type="domain" description="Sushi" evidence="8">
    <location>
        <begin position="133"/>
        <end position="194"/>
    </location>
</feature>
<keyword evidence="5" id="KW-0325">Glycoprotein</keyword>
<keyword evidence="4 6" id="KW-1015">Disulfide bond</keyword>
<feature type="disulfide bond" evidence="6">
    <location>
        <begin position="348"/>
        <end position="375"/>
    </location>
</feature>
<keyword evidence="2" id="KW-0732">Signal</keyword>
<dbReference type="SMART" id="SM00032">
    <property type="entry name" value="CCP"/>
    <property type="match status" value="6"/>
</dbReference>
<feature type="disulfide bond" evidence="6">
    <location>
        <begin position="103"/>
        <end position="130"/>
    </location>
</feature>
<dbReference type="PANTHER" id="PTHR45656:SF3">
    <property type="entry name" value="CUB AND SUSHI DOMAIN-CONTAINING PROTEIN 1"/>
    <property type="match status" value="1"/>
</dbReference>
<feature type="domain" description="Sushi" evidence="8">
    <location>
        <begin position="9"/>
        <end position="72"/>
    </location>
</feature>
<feature type="transmembrane region" description="Helical" evidence="7">
    <location>
        <begin position="402"/>
        <end position="422"/>
    </location>
</feature>
<keyword evidence="7" id="KW-0472">Membrane</keyword>
<keyword evidence="7" id="KW-0812">Transmembrane</keyword>
<evidence type="ECO:0000256" key="3">
    <source>
        <dbReference type="ARBA" id="ARBA00022737"/>
    </source>
</evidence>
<feature type="domain" description="Sushi" evidence="8">
    <location>
        <begin position="318"/>
        <end position="377"/>
    </location>
</feature>
<evidence type="ECO:0000256" key="5">
    <source>
        <dbReference type="ARBA" id="ARBA00023180"/>
    </source>
</evidence>
<dbReference type="Pfam" id="PF00084">
    <property type="entry name" value="Sushi"/>
    <property type="match status" value="6"/>
</dbReference>
<evidence type="ECO:0000256" key="4">
    <source>
        <dbReference type="ARBA" id="ARBA00023157"/>
    </source>
</evidence>
<protein>
    <recommendedName>
        <fullName evidence="8">Sushi domain-containing protein</fullName>
    </recommendedName>
</protein>
<dbReference type="Gene3D" id="2.10.70.10">
    <property type="entry name" value="Complement Module, domain 1"/>
    <property type="match status" value="6"/>
</dbReference>
<sequence>MLTFFASAIPCLPPPDITHGSHTGQGEEEFSFGSAVIYKCDQGFSLIGNASIHCTTKDNNGEWSGPAPECKVVRCPEPEVKNGKKQSGFGLDYSYGNVVIFECDSGYTLTGSSSVKCEANNSWVPSLPTCLRTCNSPPWLNFAELPGAVNDPYLVGTKLKYSCRPGYILGSGKSPFVTCLANSTWSVDPEFCVGRPCKPLELENGRVDLTDLRFGATATFSCNEGYRLIGTTSAKCVVAGNGVDWDKELPLCQAIPCLPPPDITHGSHTGQGEEFFFGSAVIYKCDQGFSLIGNASIHCTTKDNNGEWSGPAPECKVVKCPEPEVKNGKKQSGFGPNYSYGNIVIFECDSGYTLNSSSSVKCEANNSWVPSLPTCLRVTYTTTTTTSSPGGTTDTSGSNTGIMIAIGKMPVILAVLITNLFIRQ</sequence>
<accession>A0A452GJQ2</accession>
<feature type="domain" description="Sushi" evidence="8">
    <location>
        <begin position="195"/>
        <end position="254"/>
    </location>
</feature>
<proteinExistence type="predicted"/>
<feature type="domain" description="Sushi" evidence="8">
    <location>
        <begin position="73"/>
        <end position="132"/>
    </location>
</feature>
<reference evidence="9" key="2">
    <citation type="submission" date="2025-08" db="UniProtKB">
        <authorList>
            <consortium name="Ensembl"/>
        </authorList>
    </citation>
    <scope>IDENTIFICATION</scope>
</reference>
<dbReference type="FunFam" id="2.10.70.10:FF:000014">
    <property type="entry name" value="Membrane cofactor protein"/>
    <property type="match status" value="3"/>
</dbReference>
<keyword evidence="7" id="KW-1133">Transmembrane helix</keyword>
<evidence type="ECO:0000256" key="6">
    <source>
        <dbReference type="PROSITE-ProRule" id="PRU00302"/>
    </source>
</evidence>